<organism evidence="2 3">
    <name type="scientific">Cervus elaphus hippelaphus</name>
    <name type="common">European red deer</name>
    <dbReference type="NCBI Taxonomy" id="46360"/>
    <lineage>
        <taxon>Eukaryota</taxon>
        <taxon>Metazoa</taxon>
        <taxon>Chordata</taxon>
        <taxon>Craniata</taxon>
        <taxon>Vertebrata</taxon>
        <taxon>Euteleostomi</taxon>
        <taxon>Mammalia</taxon>
        <taxon>Eutheria</taxon>
        <taxon>Laurasiatheria</taxon>
        <taxon>Artiodactyla</taxon>
        <taxon>Ruminantia</taxon>
        <taxon>Pecora</taxon>
        <taxon>Cervidae</taxon>
        <taxon>Cervinae</taxon>
        <taxon>Cervus</taxon>
    </lineage>
</organism>
<feature type="non-terminal residue" evidence="2">
    <location>
        <position position="1"/>
    </location>
</feature>
<keyword evidence="3" id="KW-1185">Reference proteome</keyword>
<sequence>TEINAGNYRHFFHHADEDEEEEDESPPERQIVVGICSMAKKSKSKPMKEILERISLFKYITVVVFEEDVILNEPVENWPLREVYSILQAEGILLPRYAILNRDPNNPKECNLIEGEDHVEVNGEVFQKPFVEKPVSAEDHNVYIYYPTSAGGGSQRLFGKIGSRSSVYSPESNVRKTGSYIYEEFMPTDGTDV</sequence>
<dbReference type="InterPro" id="IPR037446">
    <property type="entry name" value="His_Pase_VIP1"/>
</dbReference>
<name>A0A212D295_CEREH</name>
<proteinExistence type="predicted"/>
<dbReference type="OrthoDB" id="18042at2759"/>
<feature type="non-terminal residue" evidence="2">
    <location>
        <position position="193"/>
    </location>
</feature>
<evidence type="ECO:0000259" key="1">
    <source>
        <dbReference type="Pfam" id="PF18086"/>
    </source>
</evidence>
<gene>
    <name evidence="2" type="ORF">Celaphus_00003900</name>
</gene>
<feature type="domain" description="VIP1 N-terminal" evidence="1">
    <location>
        <begin position="31"/>
        <end position="83"/>
    </location>
</feature>
<dbReference type="GO" id="GO:0006020">
    <property type="term" value="P:inositol metabolic process"/>
    <property type="evidence" value="ECO:0007669"/>
    <property type="project" value="TreeGrafter"/>
</dbReference>
<dbReference type="Proteomes" id="UP000242450">
    <property type="component" value="Chromosome 9"/>
</dbReference>
<accession>A0A212D295</accession>
<comment type="caution">
    <text evidence="2">The sequence shown here is derived from an EMBL/GenBank/DDBJ whole genome shotgun (WGS) entry which is preliminary data.</text>
</comment>
<dbReference type="Pfam" id="PF18086">
    <property type="entry name" value="PPIP5K2_N"/>
    <property type="match status" value="1"/>
</dbReference>
<dbReference type="AlphaFoldDB" id="A0A212D295"/>
<evidence type="ECO:0000313" key="3">
    <source>
        <dbReference type="Proteomes" id="UP000242450"/>
    </source>
</evidence>
<dbReference type="Gene3D" id="3.30.470.20">
    <property type="entry name" value="ATP-grasp fold, B domain"/>
    <property type="match status" value="1"/>
</dbReference>
<protein>
    <submittedName>
        <fullName evidence="2">PPIP5K2</fullName>
    </submittedName>
</protein>
<dbReference type="GO" id="GO:0000828">
    <property type="term" value="F:inositol hexakisphosphate kinase activity"/>
    <property type="evidence" value="ECO:0007669"/>
    <property type="project" value="TreeGrafter"/>
</dbReference>
<dbReference type="EMBL" id="MKHE01000009">
    <property type="protein sequence ID" value="OWK12352.1"/>
    <property type="molecule type" value="Genomic_DNA"/>
</dbReference>
<dbReference type="GO" id="GO:0005829">
    <property type="term" value="C:cytosol"/>
    <property type="evidence" value="ECO:0007669"/>
    <property type="project" value="TreeGrafter"/>
</dbReference>
<dbReference type="PANTHER" id="PTHR12750">
    <property type="entry name" value="DIPHOSPHOINOSITOL PENTAKISPHOSPHATE KINASE"/>
    <property type="match status" value="1"/>
</dbReference>
<evidence type="ECO:0000313" key="2">
    <source>
        <dbReference type="EMBL" id="OWK12352.1"/>
    </source>
</evidence>
<dbReference type="PANTHER" id="PTHR12750:SF10">
    <property type="entry name" value="INOSITOL HEXAKISPHOSPHATE AND DIPHOSPHOINOSITOL-PENTAKISPHOSPHATE KINASE 2"/>
    <property type="match status" value="1"/>
</dbReference>
<dbReference type="InterPro" id="IPR040557">
    <property type="entry name" value="VIP1_N"/>
</dbReference>
<dbReference type="GO" id="GO:0033857">
    <property type="term" value="F:5-diphosphoinositol pentakisphosphate 1-kinase activity"/>
    <property type="evidence" value="ECO:0007669"/>
    <property type="project" value="TreeGrafter"/>
</dbReference>
<dbReference type="GO" id="GO:0032958">
    <property type="term" value="P:inositol phosphate biosynthetic process"/>
    <property type="evidence" value="ECO:0007669"/>
    <property type="project" value="TreeGrafter"/>
</dbReference>
<reference evidence="2 3" key="1">
    <citation type="journal article" date="2018" name="Mol. Genet. Genomics">
        <title>The red deer Cervus elaphus genome CerEla1.0: sequencing, annotating, genes, and chromosomes.</title>
        <authorList>
            <person name="Bana N.A."/>
            <person name="Nyiri A."/>
            <person name="Nagy J."/>
            <person name="Frank K."/>
            <person name="Nagy T."/>
            <person name="Steger V."/>
            <person name="Schiller M."/>
            <person name="Lakatos P."/>
            <person name="Sugar L."/>
            <person name="Horn P."/>
            <person name="Barta E."/>
            <person name="Orosz L."/>
        </authorList>
    </citation>
    <scope>NUCLEOTIDE SEQUENCE [LARGE SCALE GENOMIC DNA]</scope>
    <source>
        <strain evidence="2">Hungarian</strain>
    </source>
</reference>